<dbReference type="AlphaFoldDB" id="A0A0S1B412"/>
<gene>
    <name evidence="1" type="ORF">AOT14_34200</name>
</gene>
<evidence type="ECO:0000313" key="1">
    <source>
        <dbReference type="EMBL" id="ALJ29759.1"/>
    </source>
</evidence>
<proteinExistence type="predicted"/>
<reference evidence="1 2" key="1">
    <citation type="journal article" date="2015" name="Genome Announc.">
        <title>Complete Genome Sequencing of Stenotrophomonas acidaminiphila ZAC14D2_NAIMI4_2, a Multidrug-Resistant Strain Isolated from Sediments of a Polluted River in Mexico, Uncovers New Antibiotic Resistance Genes and a Novel Class-II Lasso Peptide Biosynthesis Gene Cluster.</title>
        <authorList>
            <person name="Vinuesa P."/>
            <person name="Ochoa-Sanchez L.E."/>
        </authorList>
    </citation>
    <scope>NUCLEOTIDE SEQUENCE [LARGE SCALE GENOMIC DNA]</scope>
    <source>
        <strain evidence="1 2">ZAC14D2_NAIMI4_2</strain>
    </source>
</reference>
<dbReference type="PATRIC" id="fig|128780.6.peg.3464"/>
<dbReference type="EMBL" id="CP012900">
    <property type="protein sequence ID" value="ALJ29759.1"/>
    <property type="molecule type" value="Genomic_DNA"/>
</dbReference>
<protein>
    <submittedName>
        <fullName evidence="1">Uncharacterized protein</fullName>
    </submittedName>
</protein>
<keyword evidence="2" id="KW-1185">Reference proteome</keyword>
<dbReference type="KEGG" id="sacz:AOT14_34200"/>
<accession>A0A0S1B412</accession>
<organism evidence="1 2">
    <name type="scientific">Stenotrophomonas acidaminiphila</name>
    <dbReference type="NCBI Taxonomy" id="128780"/>
    <lineage>
        <taxon>Bacteria</taxon>
        <taxon>Pseudomonadati</taxon>
        <taxon>Pseudomonadota</taxon>
        <taxon>Gammaproteobacteria</taxon>
        <taxon>Lysobacterales</taxon>
        <taxon>Lysobacteraceae</taxon>
        <taxon>Stenotrophomonas</taxon>
    </lineage>
</organism>
<name>A0A0S1B412_9GAMM</name>
<dbReference type="Proteomes" id="UP000061010">
    <property type="component" value="Chromosome"/>
</dbReference>
<sequence>MTTDRNQKRRQRAVVAARPAPVAVGYGITEDAHQLLCRAQQATQLLATLNADVAFYAGFSESGPAAVADYVARDLETVLNGAVPLHPIDGGEPPPA</sequence>
<evidence type="ECO:0000313" key="2">
    <source>
        <dbReference type="Proteomes" id="UP000061010"/>
    </source>
</evidence>